<proteinExistence type="predicted"/>
<dbReference type="InParanoid" id="A0A1Z5RNN5"/>
<evidence type="ECO:0000313" key="2">
    <source>
        <dbReference type="Proteomes" id="UP000000768"/>
    </source>
</evidence>
<dbReference type="Proteomes" id="UP000000768">
    <property type="component" value="Chromosome 4"/>
</dbReference>
<evidence type="ECO:0000313" key="1">
    <source>
        <dbReference type="EMBL" id="OQU85318.1"/>
    </source>
</evidence>
<accession>A0A1Z5RNN5</accession>
<gene>
    <name evidence="1" type="ORF">SORBI_3004G215650</name>
</gene>
<organism evidence="1 2">
    <name type="scientific">Sorghum bicolor</name>
    <name type="common">Sorghum</name>
    <name type="synonym">Sorghum vulgare</name>
    <dbReference type="NCBI Taxonomy" id="4558"/>
    <lineage>
        <taxon>Eukaryota</taxon>
        <taxon>Viridiplantae</taxon>
        <taxon>Streptophyta</taxon>
        <taxon>Embryophyta</taxon>
        <taxon>Tracheophyta</taxon>
        <taxon>Spermatophyta</taxon>
        <taxon>Magnoliopsida</taxon>
        <taxon>Liliopsida</taxon>
        <taxon>Poales</taxon>
        <taxon>Poaceae</taxon>
        <taxon>PACMAD clade</taxon>
        <taxon>Panicoideae</taxon>
        <taxon>Andropogonodae</taxon>
        <taxon>Andropogoneae</taxon>
        <taxon>Sorghinae</taxon>
        <taxon>Sorghum</taxon>
    </lineage>
</organism>
<name>A0A1Z5RNN5_SORBI</name>
<dbReference type="EMBL" id="CM000763">
    <property type="protein sequence ID" value="OQU85318.1"/>
    <property type="molecule type" value="Genomic_DNA"/>
</dbReference>
<reference evidence="2" key="2">
    <citation type="journal article" date="2018" name="Plant J.">
        <title>The Sorghum bicolor reference genome: improved assembly, gene annotations, a transcriptome atlas, and signatures of genome organization.</title>
        <authorList>
            <person name="McCormick R.F."/>
            <person name="Truong S.K."/>
            <person name="Sreedasyam A."/>
            <person name="Jenkins J."/>
            <person name="Shu S."/>
            <person name="Sims D."/>
            <person name="Kennedy M."/>
            <person name="Amirebrahimi M."/>
            <person name="Weers B.D."/>
            <person name="McKinley B."/>
            <person name="Mattison A."/>
            <person name="Morishige D.T."/>
            <person name="Grimwood J."/>
            <person name="Schmutz J."/>
            <person name="Mullet J.E."/>
        </authorList>
    </citation>
    <scope>NUCLEOTIDE SEQUENCE [LARGE SCALE GENOMIC DNA]</scope>
    <source>
        <strain evidence="2">cv. BTx623</strain>
    </source>
</reference>
<protein>
    <submittedName>
        <fullName evidence="1">Uncharacterized protein</fullName>
    </submittedName>
</protein>
<dbReference type="Gramene" id="OQU85318">
    <property type="protein sequence ID" value="OQU85318"/>
    <property type="gene ID" value="SORBI_3004G215650"/>
</dbReference>
<dbReference type="AlphaFoldDB" id="A0A1Z5RNN5"/>
<reference evidence="1 2" key="1">
    <citation type="journal article" date="2009" name="Nature">
        <title>The Sorghum bicolor genome and the diversification of grasses.</title>
        <authorList>
            <person name="Paterson A.H."/>
            <person name="Bowers J.E."/>
            <person name="Bruggmann R."/>
            <person name="Dubchak I."/>
            <person name="Grimwood J."/>
            <person name="Gundlach H."/>
            <person name="Haberer G."/>
            <person name="Hellsten U."/>
            <person name="Mitros T."/>
            <person name="Poliakov A."/>
            <person name="Schmutz J."/>
            <person name="Spannagl M."/>
            <person name="Tang H."/>
            <person name="Wang X."/>
            <person name="Wicker T."/>
            <person name="Bharti A.K."/>
            <person name="Chapman J."/>
            <person name="Feltus F.A."/>
            <person name="Gowik U."/>
            <person name="Grigoriev I.V."/>
            <person name="Lyons E."/>
            <person name="Maher C.A."/>
            <person name="Martis M."/>
            <person name="Narechania A."/>
            <person name="Otillar R.P."/>
            <person name="Penning B.W."/>
            <person name="Salamov A.A."/>
            <person name="Wang Y."/>
            <person name="Zhang L."/>
            <person name="Carpita N.C."/>
            <person name="Freeling M."/>
            <person name="Gingle A.R."/>
            <person name="Hash C.T."/>
            <person name="Keller B."/>
            <person name="Klein P."/>
            <person name="Kresovich S."/>
            <person name="McCann M.C."/>
            <person name="Ming R."/>
            <person name="Peterson D.G."/>
            <person name="Mehboob-ur-Rahman"/>
            <person name="Ware D."/>
            <person name="Westhoff P."/>
            <person name="Mayer K.F."/>
            <person name="Messing J."/>
            <person name="Rokhsar D.S."/>
        </authorList>
    </citation>
    <scope>NUCLEOTIDE SEQUENCE [LARGE SCALE GENOMIC DNA]</scope>
    <source>
        <strain evidence="2">cv. BTx623</strain>
    </source>
</reference>
<keyword evidence="2" id="KW-1185">Reference proteome</keyword>
<dbReference type="STRING" id="4558.A0A1Z5RNN5"/>
<sequence length="78" mass="8670">MNRVSAPTEPCTLAARRIQLRAPTKIPSLLKNFSLGVNRKGQDGPRSDGKHEVSCNMASKVKHLAWHPAEKLHSLCRQ</sequence>